<dbReference type="AlphaFoldDB" id="A0A545AV49"/>
<dbReference type="PANTHER" id="PTHR42957">
    <property type="entry name" value="HELICASE MJ1565-RELATED"/>
    <property type="match status" value="1"/>
</dbReference>
<dbReference type="EMBL" id="VIRS01000005">
    <property type="protein sequence ID" value="TQS45212.1"/>
    <property type="molecule type" value="Genomic_DNA"/>
</dbReference>
<evidence type="ECO:0000313" key="3">
    <source>
        <dbReference type="EMBL" id="TQS45212.1"/>
    </source>
</evidence>
<name>A0A545AV49_9ACTN</name>
<dbReference type="RefSeq" id="WP_142704076.1">
    <property type="nucleotide sequence ID" value="NZ_VIRS01000005.1"/>
</dbReference>
<keyword evidence="4" id="KW-1185">Reference proteome</keyword>
<reference evidence="3 4" key="1">
    <citation type="submission" date="2019-07" db="EMBL/GenBank/DDBJ databases">
        <title>Cryptosporangium phraense sp. nov., isolated from plant litter.</title>
        <authorList>
            <person name="Suriyachadkun C."/>
        </authorList>
    </citation>
    <scope>NUCLEOTIDE SEQUENCE [LARGE SCALE GENOMIC DNA]</scope>
    <source>
        <strain evidence="3 4">A-T 5661</strain>
    </source>
</reference>
<dbReference type="SUPFAM" id="SSF52540">
    <property type="entry name" value="P-loop containing nucleoside triphosphate hydrolases"/>
    <property type="match status" value="1"/>
</dbReference>
<dbReference type="OrthoDB" id="9806951at2"/>
<sequence length="722" mass="79889">MAMPIGSARAQAEANPLNVLLDGKNVGRVFDIDFRGATVITNDAWKRDVGGIPEFCFLLATVREAGVPARSPDDDEVLLLRVEGTAPIPRQAELTEIREAAARHEAVWGDAAPDPAALTLDSSAVPIDNLTRDRMQYSGLRCRILGTFYADITSNQVPYLAFGSDLDNIYAATSYRVYKPSAAALEVIASYPSVTEGEAESGAAPQLLPIGHVRYASTRRRAKLRSEHEVPVAVRVTDFIEQKTAIFGMTRTGKSNTVKTLTTAVFRHASENGERIGQLLFDPQGEYANVNQQDGTALADLGAEHVSIYRYGLRFGEDGRALQLNFFDREMLEPARQVIADVLLAGTSNAKYITRFVSADLSDPDPADYPDARALDSAKQHIARARMFFYALLAKANFRLPRSWSYTLKMAARIADAIIAETGATIVKLDGGSIRIESRQDLINVCEWLVKHRDDGPNTDRQTIAYWLREEQTQAVMSVFESSTNRAGIARMRDVEPFHNQHASGNFAVEIYNELAEGRIVIVELSRGTQSVLQAISERIIMEVLDRGGEVFRQNENPPKMQIVIEEAHTLFEKSKFGSQERDPYVLLARTASKLKIGLMYATQEVRSVADEVLSNTYNWVVAHLNSKHEVNELSKYYDFESFGDAIRGSEDRGFVRMKTMSGRYIVPVQIAKFDAEMIGAARTTAEAARVVPSGLPSGDALGPAAPTHREDLRSDDFDGRR</sequence>
<accession>A0A545AV49</accession>
<feature type="region of interest" description="Disordered" evidence="1">
    <location>
        <begin position="696"/>
        <end position="722"/>
    </location>
</feature>
<feature type="compositionally biased region" description="Basic and acidic residues" evidence="1">
    <location>
        <begin position="708"/>
        <end position="722"/>
    </location>
</feature>
<dbReference type="Pfam" id="PF01935">
    <property type="entry name" value="DUF87"/>
    <property type="match status" value="1"/>
</dbReference>
<dbReference type="InterPro" id="IPR027417">
    <property type="entry name" value="P-loop_NTPase"/>
</dbReference>
<dbReference type="Proteomes" id="UP000317982">
    <property type="component" value="Unassembled WGS sequence"/>
</dbReference>
<proteinExistence type="predicted"/>
<evidence type="ECO:0000313" key="4">
    <source>
        <dbReference type="Proteomes" id="UP000317982"/>
    </source>
</evidence>
<feature type="domain" description="Helicase HerA central" evidence="2">
    <location>
        <begin position="224"/>
        <end position="328"/>
    </location>
</feature>
<protein>
    <submittedName>
        <fullName evidence="3">DUF87 domain-containing protein</fullName>
    </submittedName>
</protein>
<dbReference type="InterPro" id="IPR008571">
    <property type="entry name" value="HerA-like"/>
</dbReference>
<dbReference type="PANTHER" id="PTHR42957:SF1">
    <property type="entry name" value="HELICASE MJ1565-RELATED"/>
    <property type="match status" value="1"/>
</dbReference>
<gene>
    <name evidence="3" type="ORF">FL583_08905</name>
</gene>
<organism evidence="3 4">
    <name type="scientific">Cryptosporangium phraense</name>
    <dbReference type="NCBI Taxonomy" id="2593070"/>
    <lineage>
        <taxon>Bacteria</taxon>
        <taxon>Bacillati</taxon>
        <taxon>Actinomycetota</taxon>
        <taxon>Actinomycetes</taxon>
        <taxon>Cryptosporangiales</taxon>
        <taxon>Cryptosporangiaceae</taxon>
        <taxon>Cryptosporangium</taxon>
    </lineage>
</organism>
<evidence type="ECO:0000256" key="1">
    <source>
        <dbReference type="SAM" id="MobiDB-lite"/>
    </source>
</evidence>
<dbReference type="InterPro" id="IPR002789">
    <property type="entry name" value="HerA_central"/>
</dbReference>
<dbReference type="InParanoid" id="A0A545AV49"/>
<dbReference type="Gene3D" id="3.40.50.300">
    <property type="entry name" value="P-loop containing nucleotide triphosphate hydrolases"/>
    <property type="match status" value="2"/>
</dbReference>
<comment type="caution">
    <text evidence="3">The sequence shown here is derived from an EMBL/GenBank/DDBJ whole genome shotgun (WGS) entry which is preliminary data.</text>
</comment>
<evidence type="ECO:0000259" key="2">
    <source>
        <dbReference type="Pfam" id="PF01935"/>
    </source>
</evidence>